<dbReference type="Pfam" id="PF19952">
    <property type="entry name" value="DUF6414"/>
    <property type="match status" value="1"/>
</dbReference>
<dbReference type="RefSeq" id="WP_083164712.1">
    <property type="nucleotide sequence ID" value="NZ_MVHF01000012.1"/>
</dbReference>
<evidence type="ECO:0000313" key="1">
    <source>
        <dbReference type="EMBL" id="ORA35294.1"/>
    </source>
</evidence>
<protein>
    <submittedName>
        <fullName evidence="1">Uncharacterized protein</fullName>
    </submittedName>
</protein>
<evidence type="ECO:0000313" key="2">
    <source>
        <dbReference type="Proteomes" id="UP000192448"/>
    </source>
</evidence>
<organism evidence="1 2">
    <name type="scientific">Mycobacterium aquaticum</name>
    <dbReference type="NCBI Taxonomy" id="1927124"/>
    <lineage>
        <taxon>Bacteria</taxon>
        <taxon>Bacillati</taxon>
        <taxon>Actinomycetota</taxon>
        <taxon>Actinomycetes</taxon>
        <taxon>Mycobacteriales</taxon>
        <taxon>Mycobacteriaceae</taxon>
        <taxon>Mycobacterium</taxon>
    </lineage>
</organism>
<keyword evidence="2" id="KW-1185">Reference proteome</keyword>
<dbReference type="AlphaFoldDB" id="A0A1X0AYY9"/>
<dbReference type="EMBL" id="MVHF01000012">
    <property type="protein sequence ID" value="ORA35294.1"/>
    <property type="molecule type" value="Genomic_DNA"/>
</dbReference>
<proteinExistence type="predicted"/>
<dbReference type="Proteomes" id="UP000192448">
    <property type="component" value="Unassembled WGS sequence"/>
</dbReference>
<name>A0A1X0AYY9_9MYCO</name>
<comment type="caution">
    <text evidence="1">The sequence shown here is derived from an EMBL/GenBank/DDBJ whole genome shotgun (WGS) entry which is preliminary data.</text>
</comment>
<dbReference type="OrthoDB" id="4091735at2"/>
<accession>A0A1X0AYY9</accession>
<sequence>MYLDKPTLEGFAAQIDGGLIAETKVHLVKRRSKSGQITLKFVGGKAEVGDSDDHEWTMSYPPEAQFQRLLAVANDDPDTIAWIDVVDPNTDFASAQVGETIAWECDVDIDQGSRLAARGGGGVQMVGIMELLASAGQVGLKTGDGNFDAQKVQQIKAQTEVVRQLLDSLNLSRIAVGRDYSSTNWSVYGPLYSDHLRVEDIDNERLIIVGKIKRIVPYGQTRKLVNSEAIQMMKGMSKSSGPADTSNPLNNEIAGPALELDIIAIYR</sequence>
<reference evidence="1 2" key="1">
    <citation type="submission" date="2017-02" db="EMBL/GenBank/DDBJ databases">
        <title>The new phylogeny of genus Mycobacterium.</title>
        <authorList>
            <person name="Tortoli E."/>
            <person name="Trovato A."/>
            <person name="Cirillo D.M."/>
        </authorList>
    </citation>
    <scope>NUCLEOTIDE SEQUENCE [LARGE SCALE GENOMIC DNA]</scope>
    <source>
        <strain evidence="1 2">RW6</strain>
    </source>
</reference>
<dbReference type="InterPro" id="IPR045633">
    <property type="entry name" value="DUF6414"/>
</dbReference>
<gene>
    <name evidence="1" type="ORF">BST13_14405</name>
</gene>